<protein>
    <submittedName>
        <fullName evidence="1">Uncharacterized protein</fullName>
    </submittedName>
</protein>
<dbReference type="Proteomes" id="UP000054248">
    <property type="component" value="Unassembled WGS sequence"/>
</dbReference>
<evidence type="ECO:0000313" key="2">
    <source>
        <dbReference type="Proteomes" id="UP000054248"/>
    </source>
</evidence>
<evidence type="ECO:0000313" key="1">
    <source>
        <dbReference type="EMBL" id="KIO30014.1"/>
    </source>
</evidence>
<dbReference type="STRING" id="1051891.A0A0C3QQU8"/>
<proteinExistence type="predicted"/>
<organism evidence="1 2">
    <name type="scientific">Tulasnella calospora MUT 4182</name>
    <dbReference type="NCBI Taxonomy" id="1051891"/>
    <lineage>
        <taxon>Eukaryota</taxon>
        <taxon>Fungi</taxon>
        <taxon>Dikarya</taxon>
        <taxon>Basidiomycota</taxon>
        <taxon>Agaricomycotina</taxon>
        <taxon>Agaricomycetes</taxon>
        <taxon>Cantharellales</taxon>
        <taxon>Tulasnellaceae</taxon>
        <taxon>Tulasnella</taxon>
    </lineage>
</organism>
<dbReference type="AlphaFoldDB" id="A0A0C3QQU8"/>
<sequence>MTAEIIVNLESASLEASALKIILEARSKAVSFSLTAERNVLSDRPLGAAVTLGVEEFRVGTKATPIGSKNAADQDTLAEWVARGCSISILVRETPTDRDLSFILGQDAFLIHVPRSALKLYHFFREWRMEYKSKYDIMVRDLFAELERPPPARIQLQTSTPSKKHTYKVDVSLKRAQILLQVMHGTWLSWEISDTFAQSQGQHSEFLSLTFAVDLASQVIDIISQQTDTSPESAIRLPLPRFGASGNFSPRQLMSSVVLGRFDVKIKPQYVDDILAIQQKFGSDFAELLDLYTQKRERMERPGLWPDLGCNRLERFTISRTSFHSPCCAVCL</sequence>
<accession>A0A0C3QQU8</accession>
<dbReference type="EMBL" id="KN822976">
    <property type="protein sequence ID" value="KIO30014.1"/>
    <property type="molecule type" value="Genomic_DNA"/>
</dbReference>
<dbReference type="HOGENOM" id="CLU_837271_0_0_1"/>
<name>A0A0C3QQU8_9AGAM</name>
<gene>
    <name evidence="1" type="ORF">M407DRAFT_5858</name>
</gene>
<reference evidence="2" key="2">
    <citation type="submission" date="2015-01" db="EMBL/GenBank/DDBJ databases">
        <title>Evolutionary Origins and Diversification of the Mycorrhizal Mutualists.</title>
        <authorList>
            <consortium name="DOE Joint Genome Institute"/>
            <consortium name="Mycorrhizal Genomics Consortium"/>
            <person name="Kohler A."/>
            <person name="Kuo A."/>
            <person name="Nagy L.G."/>
            <person name="Floudas D."/>
            <person name="Copeland A."/>
            <person name="Barry K.W."/>
            <person name="Cichocki N."/>
            <person name="Veneault-Fourrey C."/>
            <person name="LaButti K."/>
            <person name="Lindquist E.A."/>
            <person name="Lipzen A."/>
            <person name="Lundell T."/>
            <person name="Morin E."/>
            <person name="Murat C."/>
            <person name="Riley R."/>
            <person name="Ohm R."/>
            <person name="Sun H."/>
            <person name="Tunlid A."/>
            <person name="Henrissat B."/>
            <person name="Grigoriev I.V."/>
            <person name="Hibbett D.S."/>
            <person name="Martin F."/>
        </authorList>
    </citation>
    <scope>NUCLEOTIDE SEQUENCE [LARGE SCALE GENOMIC DNA]</scope>
    <source>
        <strain evidence="2">MUT 4182</strain>
    </source>
</reference>
<reference evidence="1 2" key="1">
    <citation type="submission" date="2014-04" db="EMBL/GenBank/DDBJ databases">
        <authorList>
            <consortium name="DOE Joint Genome Institute"/>
            <person name="Kuo A."/>
            <person name="Girlanda M."/>
            <person name="Perotto S."/>
            <person name="Kohler A."/>
            <person name="Nagy L.G."/>
            <person name="Floudas D."/>
            <person name="Copeland A."/>
            <person name="Barry K.W."/>
            <person name="Cichocki N."/>
            <person name="Veneault-Fourrey C."/>
            <person name="LaButti K."/>
            <person name="Lindquist E.A."/>
            <person name="Lipzen A."/>
            <person name="Lundell T."/>
            <person name="Morin E."/>
            <person name="Murat C."/>
            <person name="Sun H."/>
            <person name="Tunlid A."/>
            <person name="Henrissat B."/>
            <person name="Grigoriev I.V."/>
            <person name="Hibbett D.S."/>
            <person name="Martin F."/>
            <person name="Nordberg H.P."/>
            <person name="Cantor M.N."/>
            <person name="Hua S.X."/>
        </authorList>
    </citation>
    <scope>NUCLEOTIDE SEQUENCE [LARGE SCALE GENOMIC DNA]</scope>
    <source>
        <strain evidence="1 2">MUT 4182</strain>
    </source>
</reference>
<keyword evidence="2" id="KW-1185">Reference proteome</keyword>
<dbReference type="OrthoDB" id="10051416at2759"/>